<dbReference type="EMBL" id="LKET01000028">
    <property type="protein sequence ID" value="KPU45020.1"/>
    <property type="molecule type" value="Genomic_DNA"/>
</dbReference>
<dbReference type="SUPFAM" id="SSF69304">
    <property type="entry name" value="Tricorn protease N-terminal domain"/>
    <property type="match status" value="1"/>
</dbReference>
<dbReference type="STRING" id="36849.OXPF_14980"/>
<dbReference type="Pfam" id="PF16472">
    <property type="entry name" value="DUF5050"/>
    <property type="match status" value="1"/>
</dbReference>
<evidence type="ECO:0000259" key="2">
    <source>
        <dbReference type="Pfam" id="PF07532"/>
    </source>
</evidence>
<feature type="domain" description="Prolow-density lipoprotein receptor-related protein 1-like beta-propeller" evidence="3">
    <location>
        <begin position="408"/>
        <end position="672"/>
    </location>
</feature>
<keyword evidence="1" id="KW-0732">Signal</keyword>
<dbReference type="InterPro" id="IPR007253">
    <property type="entry name" value="Cell_wall-bd_2"/>
</dbReference>
<evidence type="ECO:0000313" key="4">
    <source>
        <dbReference type="EMBL" id="KPU45020.1"/>
    </source>
</evidence>
<dbReference type="InterPro" id="IPR032485">
    <property type="entry name" value="LRP1-like_beta_prop"/>
</dbReference>
<dbReference type="InterPro" id="IPR011042">
    <property type="entry name" value="6-blade_b-propeller_TolB-like"/>
</dbReference>
<dbReference type="EC" id="3.5.1.28" evidence="4"/>
<dbReference type="InterPro" id="IPR051922">
    <property type="entry name" value="Bact_Sporulation_Assoc"/>
</dbReference>
<dbReference type="OrthoDB" id="27389at2"/>
<proteinExistence type="predicted"/>
<feature type="chain" id="PRO_5006154655" evidence="1">
    <location>
        <begin position="31"/>
        <end position="809"/>
    </location>
</feature>
<dbReference type="Pfam" id="PF07532">
    <property type="entry name" value="Big_4"/>
    <property type="match status" value="1"/>
</dbReference>
<sequence>MHKNKILIHLCFFILTFLTATFYFTNDAFAAEPEFNRLYGQDRYATNLSITKNGWTDASNIVIASGEDFPDALCAAPLAKAKNAPIILSQREKLNDAAIDEIKRLKAVNAYIIGGTGVISENIEDQLKSLGIAFVRLAGNDRYQTSVKVAELLGTENGVVVATGENFPDALGIAPISAKLGMPILLSSKDALPADVSVYLKGKNVPASYVVGGIGVLSDNVKSSLNNPKRLDGIDRYYTNINILVEFEKEIDFTSVYVASGDDFPDALSGSVLAANSGSPIVLVSDLGVESTLDFLETLNSSKVNILGGTGAVTAGIENDLKNIMKHRIITKVDDLSDVAFIGEDYHFPDNAMVMYDDSSLKLIPVKWNSNSLDTSKKGTYDFEGTIAGYSGKVKLNTRVIEETGSLNGNLENGGYVAYYKGDLYYNNYLENYYIYKHGKNGMPHTKISNESAVYISIVNDWIYYKAFDDSSKLRRMRLDGTEVTTVVNESVSAYYVVGEWIYYTTNTQGKSDFYMMKEDGSNKTRISGDDIGYIVESDDYLYYENISDNGTIWKMKLDGSNRKKVSVDSGYSINIIDGWIYYVNISDNKKIYKIKTDGTGRVIVCDDSVENFNIYNGWIYYSNRSDNSKFYRIRTDGTDKSKFLDTRVGSIMIFGELIVYQSNDGSSTLYMAKLDGSASDRFAINYVYDKESNDDIGNAQDYRLIVPWEYSYEILGSLENNDTDIYRIQPNLNSTLTIVFVSVGIGNKAEISFLDEWGNSFGSIETSSDGAAYIEVPNLLPGTYYIKVSSKQGLSMGTNKYNLISWRD</sequence>
<dbReference type="Gene3D" id="2.60.120.380">
    <property type="match status" value="1"/>
</dbReference>
<dbReference type="PATRIC" id="fig|36849.3.peg.1588"/>
<dbReference type="AlphaFoldDB" id="A0A0P8YYY8"/>
<dbReference type="GO" id="GO:0008745">
    <property type="term" value="F:N-acetylmuramoyl-L-alanine amidase activity"/>
    <property type="evidence" value="ECO:0007669"/>
    <property type="project" value="UniProtKB-EC"/>
</dbReference>
<comment type="caution">
    <text evidence="4">The sequence shown here is derived from an EMBL/GenBank/DDBJ whole genome shotgun (WGS) entry which is preliminary data.</text>
</comment>
<dbReference type="Gene3D" id="2.120.10.30">
    <property type="entry name" value="TolB, C-terminal domain"/>
    <property type="match status" value="1"/>
</dbReference>
<dbReference type="Proteomes" id="UP000050326">
    <property type="component" value="Unassembled WGS sequence"/>
</dbReference>
<name>A0A0P8YYY8_9CLOT</name>
<accession>A0A0P8YYY8</accession>
<keyword evidence="4" id="KW-0378">Hydrolase</keyword>
<dbReference type="PANTHER" id="PTHR30032">
    <property type="entry name" value="N-ACETYLMURAMOYL-L-ALANINE AMIDASE-RELATED"/>
    <property type="match status" value="1"/>
</dbReference>
<protein>
    <submittedName>
        <fullName evidence="4">N-acetylmuramoyl-L-alanine amidase LytC</fullName>
        <ecNumber evidence="4">3.5.1.28</ecNumber>
    </submittedName>
</protein>
<evidence type="ECO:0000256" key="1">
    <source>
        <dbReference type="SAM" id="SignalP"/>
    </source>
</evidence>
<gene>
    <name evidence="4" type="primary">lytC_5</name>
    <name evidence="4" type="ORF">OXPF_14980</name>
</gene>
<reference evidence="4 5" key="1">
    <citation type="submission" date="2015-09" db="EMBL/GenBank/DDBJ databases">
        <title>Genome sequence of Oxobacter pfennigii DSM 3222.</title>
        <authorList>
            <person name="Poehlein A."/>
            <person name="Bengelsdorf F.R."/>
            <person name="Schiel-Bengelsdorf B."/>
            <person name="Duerre P."/>
            <person name="Daniel R."/>
        </authorList>
    </citation>
    <scope>NUCLEOTIDE SEQUENCE [LARGE SCALE GENOMIC DNA]</scope>
    <source>
        <strain evidence="4 5">DSM 3222</strain>
    </source>
</reference>
<dbReference type="Pfam" id="PF04122">
    <property type="entry name" value="CW_binding_2"/>
    <property type="match status" value="3"/>
</dbReference>
<feature type="signal peptide" evidence="1">
    <location>
        <begin position="1"/>
        <end position="30"/>
    </location>
</feature>
<dbReference type="InterPro" id="IPR011081">
    <property type="entry name" value="Big_4"/>
</dbReference>
<evidence type="ECO:0000313" key="5">
    <source>
        <dbReference type="Proteomes" id="UP000050326"/>
    </source>
</evidence>
<evidence type="ECO:0000259" key="3">
    <source>
        <dbReference type="Pfam" id="PF16472"/>
    </source>
</evidence>
<dbReference type="PANTHER" id="PTHR30032:SF8">
    <property type="entry name" value="GERMINATION-SPECIFIC N-ACETYLMURAMOYL-L-ALANINE AMIDASE"/>
    <property type="match status" value="1"/>
</dbReference>
<feature type="domain" description="Bacterial Ig-like" evidence="2">
    <location>
        <begin position="334"/>
        <end position="390"/>
    </location>
</feature>
<keyword evidence="5" id="KW-1185">Reference proteome</keyword>
<dbReference type="Gene3D" id="3.40.50.12090">
    <property type="match status" value="2"/>
</dbReference>
<dbReference type="RefSeq" id="WP_054874565.1">
    <property type="nucleotide sequence ID" value="NZ_LKET01000028.1"/>
</dbReference>
<organism evidence="4 5">
    <name type="scientific">Oxobacter pfennigii</name>
    <dbReference type="NCBI Taxonomy" id="36849"/>
    <lineage>
        <taxon>Bacteria</taxon>
        <taxon>Bacillati</taxon>
        <taxon>Bacillota</taxon>
        <taxon>Clostridia</taxon>
        <taxon>Eubacteriales</taxon>
        <taxon>Clostridiaceae</taxon>
        <taxon>Oxobacter</taxon>
    </lineage>
</organism>